<feature type="domain" description="Solute-binding protein family 3/N-terminal" evidence="3">
    <location>
        <begin position="45"/>
        <end position="244"/>
    </location>
</feature>
<dbReference type="Pfam" id="PF00497">
    <property type="entry name" value="SBP_bac_3"/>
    <property type="match status" value="1"/>
</dbReference>
<dbReference type="RefSeq" id="WP_274049685.1">
    <property type="nucleotide sequence ID" value="NZ_CP059693.1"/>
</dbReference>
<proteinExistence type="inferred from homology"/>
<dbReference type="SUPFAM" id="SSF53850">
    <property type="entry name" value="Periplasmic binding protein-like II"/>
    <property type="match status" value="1"/>
</dbReference>
<dbReference type="EMBL" id="CP059693">
    <property type="protein sequence ID" value="WDE09719.1"/>
    <property type="molecule type" value="Genomic_DNA"/>
</dbReference>
<accession>A0ABY7V7V6</accession>
<evidence type="ECO:0000313" key="4">
    <source>
        <dbReference type="EMBL" id="WDE09719.1"/>
    </source>
</evidence>
<keyword evidence="5" id="KW-1185">Reference proteome</keyword>
<name>A0ABY7V7V6_9GAMM</name>
<evidence type="ECO:0000256" key="1">
    <source>
        <dbReference type="ARBA" id="ARBA00010333"/>
    </source>
</evidence>
<dbReference type="PANTHER" id="PTHR35936:SF25">
    <property type="entry name" value="ABC TRANSPORTER SUBSTRATE-BINDING PROTEIN"/>
    <property type="match status" value="1"/>
</dbReference>
<evidence type="ECO:0000256" key="2">
    <source>
        <dbReference type="ARBA" id="ARBA00022729"/>
    </source>
</evidence>
<dbReference type="InterPro" id="IPR001638">
    <property type="entry name" value="Solute-binding_3/MltF_N"/>
</dbReference>
<comment type="similarity">
    <text evidence="1">Belongs to the bacterial solute-binding protein 3 family.</text>
</comment>
<dbReference type="PANTHER" id="PTHR35936">
    <property type="entry name" value="MEMBRANE-BOUND LYTIC MUREIN TRANSGLYCOSYLASE F"/>
    <property type="match status" value="1"/>
</dbReference>
<keyword evidence="2" id="KW-0732">Signal</keyword>
<dbReference type="Gene3D" id="3.40.190.10">
    <property type="entry name" value="Periplasmic binding protein-like II"/>
    <property type="match status" value="2"/>
</dbReference>
<evidence type="ECO:0000313" key="5">
    <source>
        <dbReference type="Proteomes" id="UP001215231"/>
    </source>
</evidence>
<protein>
    <submittedName>
        <fullName evidence="4">Transporter substrate-binding domain-containing protein</fullName>
    </submittedName>
</protein>
<sequence length="258" mass="30020">MLKKLYPVFYLLIGAIATAKGFAQEIIRIASGEFPPYYSERYPDHGETLNLVTQAFAQMNIKVEYGFFPWSRSYQLAKETDWDASCCWSRMPEREKDFHYSDVVRLTRVVFFHLKSYPFDWSVYEDLTGTRIGTTIRYSYGKALDAASRSGTLQIEQAPSDEINFRKLINGRIQVFPIDRDAGYQVLSDKFAPEQVQLVTHHDKKLVLYRSSLVVSRKNKHSQYILDIFHQGLKRLRASGKYVQHFAEIDKAKDTFDK</sequence>
<gene>
    <name evidence="4" type="ORF">H3N35_15475</name>
</gene>
<reference evidence="4 5" key="1">
    <citation type="journal article" date="2022" name="Mar. Drugs">
        <title>Bioassay-Guided Fractionation Leads to the Detection of Cholic Acid Generated by the Rare Thalassomonas sp.</title>
        <authorList>
            <person name="Pheiffer F."/>
            <person name="Schneider Y.K."/>
            <person name="Hansen E.H."/>
            <person name="Andersen J.H."/>
            <person name="Isaksson J."/>
            <person name="Busche T."/>
            <person name="R C."/>
            <person name="Kalinowski J."/>
            <person name="Zyl L.V."/>
            <person name="Trindade M."/>
        </authorList>
    </citation>
    <scope>NUCLEOTIDE SEQUENCE [LARGE SCALE GENOMIC DNA]</scope>
    <source>
        <strain evidence="4 5">A5K-61T</strain>
    </source>
</reference>
<evidence type="ECO:0000259" key="3">
    <source>
        <dbReference type="Pfam" id="PF00497"/>
    </source>
</evidence>
<dbReference type="Proteomes" id="UP001215231">
    <property type="component" value="Chromosome"/>
</dbReference>
<organism evidence="4 5">
    <name type="scientific">Thalassomonas haliotis</name>
    <dbReference type="NCBI Taxonomy" id="485448"/>
    <lineage>
        <taxon>Bacteria</taxon>
        <taxon>Pseudomonadati</taxon>
        <taxon>Pseudomonadota</taxon>
        <taxon>Gammaproteobacteria</taxon>
        <taxon>Alteromonadales</taxon>
        <taxon>Colwelliaceae</taxon>
        <taxon>Thalassomonas</taxon>
    </lineage>
</organism>